<protein>
    <submittedName>
        <fullName evidence="2">Uncharacterized protein</fullName>
    </submittedName>
</protein>
<organism evidence="2 3">
    <name type="scientific">Parthenolecanium corni</name>
    <dbReference type="NCBI Taxonomy" id="536013"/>
    <lineage>
        <taxon>Eukaryota</taxon>
        <taxon>Metazoa</taxon>
        <taxon>Ecdysozoa</taxon>
        <taxon>Arthropoda</taxon>
        <taxon>Hexapoda</taxon>
        <taxon>Insecta</taxon>
        <taxon>Pterygota</taxon>
        <taxon>Neoptera</taxon>
        <taxon>Paraneoptera</taxon>
        <taxon>Hemiptera</taxon>
        <taxon>Sternorrhyncha</taxon>
        <taxon>Coccoidea</taxon>
        <taxon>Coccidae</taxon>
        <taxon>Parthenolecanium</taxon>
    </lineage>
</organism>
<dbReference type="EMBL" id="JBBCAQ010000034">
    <property type="protein sequence ID" value="KAK7580490.1"/>
    <property type="molecule type" value="Genomic_DNA"/>
</dbReference>
<dbReference type="AlphaFoldDB" id="A0AAN9TCY3"/>
<evidence type="ECO:0000313" key="3">
    <source>
        <dbReference type="Proteomes" id="UP001367676"/>
    </source>
</evidence>
<reference evidence="2 3" key="1">
    <citation type="submission" date="2024-03" db="EMBL/GenBank/DDBJ databases">
        <title>Adaptation during the transition from Ophiocordyceps entomopathogen to insect associate is accompanied by gene loss and intensified selection.</title>
        <authorList>
            <person name="Ward C.M."/>
            <person name="Onetto C.A."/>
            <person name="Borneman A.R."/>
        </authorList>
    </citation>
    <scope>NUCLEOTIDE SEQUENCE [LARGE SCALE GENOMIC DNA]</scope>
    <source>
        <strain evidence="2">AWRI1</strain>
        <tissue evidence="2">Single Adult Female</tissue>
    </source>
</reference>
<feature type="region of interest" description="Disordered" evidence="1">
    <location>
        <begin position="362"/>
        <end position="396"/>
    </location>
</feature>
<dbReference type="Proteomes" id="UP001367676">
    <property type="component" value="Unassembled WGS sequence"/>
</dbReference>
<name>A0AAN9TCY3_9HEMI</name>
<keyword evidence="3" id="KW-1185">Reference proteome</keyword>
<feature type="compositionally biased region" description="Polar residues" evidence="1">
    <location>
        <begin position="362"/>
        <end position="375"/>
    </location>
</feature>
<sequence>MNEEISELKSELEKTRNMVRIQRLRYQQLVSLFSVKLQEREEEARGDLQAKHMQLTRILRSLYVLESKLRKEQRVLKTTLSERDALIKTQQTEIVELKSQLEKIVEQCVCAQKSTATELLQKSEPCDSPVDNKPDLISSIGIEALKQSTNHPQTTENSAHIPIHHEVCENRLVAESSTVIIPSLDGYDVNSTTLHVKEPTFSESLAIQDGSVNNNTSRNSICSLTDETLHSGEVQNSNSNFNHEINDNNTSLPSADSKDYTDDHIHPVKEPAGHQYDSPRQILKEVTENHDKLNGPVLKCVQQILSLDSTTDHHQTEKPNKPSVASKVPVLAHRNGRYHPTKPPKPVLKAELVASETITIPSRFLNTPNNGSSLTVKPLPKSNGCNETSLDDHSEDQQWATDTSLESNDEEVLNGGVFKSKRSSDPSDESKIVQTVSALLSDSDDSDEDENNVEISPTVSQMVKKFEGMRSRKNVSNSKHSSKVAQIPSSQPDSLIFQTNFEEFHLVDKEIESTYEYVAKDSAVRLEAEGEENKAMASIVETSICPPNAKYETFLEVTGLSQKSILTPSRILSNHRNVIKPKDVKYRNRVKAATMNDKCNNECGVASPIMKYWTEPYL</sequence>
<comment type="caution">
    <text evidence="2">The sequence shown here is derived from an EMBL/GenBank/DDBJ whole genome shotgun (WGS) entry which is preliminary data.</text>
</comment>
<feature type="region of interest" description="Disordered" evidence="1">
    <location>
        <begin position="233"/>
        <end position="276"/>
    </location>
</feature>
<feature type="compositionally biased region" description="Basic and acidic residues" evidence="1">
    <location>
        <begin position="256"/>
        <end position="272"/>
    </location>
</feature>
<feature type="compositionally biased region" description="Polar residues" evidence="1">
    <location>
        <begin position="233"/>
        <end position="254"/>
    </location>
</feature>
<accession>A0AAN9TCY3</accession>
<proteinExistence type="predicted"/>
<evidence type="ECO:0000313" key="2">
    <source>
        <dbReference type="EMBL" id="KAK7580490.1"/>
    </source>
</evidence>
<gene>
    <name evidence="2" type="ORF">V9T40_001119</name>
</gene>
<evidence type="ECO:0000256" key="1">
    <source>
        <dbReference type="SAM" id="MobiDB-lite"/>
    </source>
</evidence>